<dbReference type="GO" id="GO:0006897">
    <property type="term" value="P:endocytosis"/>
    <property type="evidence" value="ECO:0007669"/>
    <property type="project" value="TreeGrafter"/>
</dbReference>
<dbReference type="GO" id="GO:0005085">
    <property type="term" value="F:guanyl-nucleotide exchange factor activity"/>
    <property type="evidence" value="ECO:0007669"/>
    <property type="project" value="InterPro"/>
</dbReference>
<dbReference type="PANTHER" id="PTHR13196:SF14">
    <property type="entry name" value="UDENN DOMAIN-CONTAINING PROTEIN"/>
    <property type="match status" value="1"/>
</dbReference>
<dbReference type="PANTHER" id="PTHR13196">
    <property type="entry name" value="DENN DOMAIN-CONTAINING"/>
    <property type="match status" value="1"/>
</dbReference>
<protein>
    <recommendedName>
        <fullName evidence="1">uDENN domain-containing protein</fullName>
    </recommendedName>
</protein>
<evidence type="ECO:0000259" key="1">
    <source>
        <dbReference type="SMART" id="SM00800"/>
    </source>
</evidence>
<dbReference type="GO" id="GO:1901981">
    <property type="term" value="F:phosphatidylinositol phosphate binding"/>
    <property type="evidence" value="ECO:0007669"/>
    <property type="project" value="TreeGrafter"/>
</dbReference>
<gene>
    <name evidence="2" type="ORF">OXX778_LOCUS13858</name>
</gene>
<feature type="non-terminal residue" evidence="2">
    <location>
        <position position="155"/>
    </location>
</feature>
<dbReference type="Gene3D" id="3.30.450.200">
    <property type="match status" value="1"/>
</dbReference>
<feature type="domain" description="uDENN" evidence="1">
    <location>
        <begin position="28"/>
        <end position="120"/>
    </location>
</feature>
<dbReference type="InterPro" id="IPR040032">
    <property type="entry name" value="DENND1A/B/C"/>
</dbReference>
<dbReference type="EMBL" id="CAJNOC010002748">
    <property type="protein sequence ID" value="CAF0949392.1"/>
    <property type="molecule type" value="Genomic_DNA"/>
</dbReference>
<dbReference type="GO" id="GO:0005829">
    <property type="term" value="C:cytosol"/>
    <property type="evidence" value="ECO:0007669"/>
    <property type="project" value="TreeGrafter"/>
</dbReference>
<dbReference type="OrthoDB" id="206724at2759"/>
<keyword evidence="3" id="KW-1185">Reference proteome</keyword>
<dbReference type="Proteomes" id="UP000663879">
    <property type="component" value="Unassembled WGS sequence"/>
</dbReference>
<dbReference type="Pfam" id="PF03456">
    <property type="entry name" value="uDENN"/>
    <property type="match status" value="1"/>
</dbReference>
<organism evidence="2 3">
    <name type="scientific">Brachionus calyciflorus</name>
    <dbReference type="NCBI Taxonomy" id="104777"/>
    <lineage>
        <taxon>Eukaryota</taxon>
        <taxon>Metazoa</taxon>
        <taxon>Spiralia</taxon>
        <taxon>Gnathifera</taxon>
        <taxon>Rotifera</taxon>
        <taxon>Eurotatoria</taxon>
        <taxon>Monogononta</taxon>
        <taxon>Pseudotrocha</taxon>
        <taxon>Ploima</taxon>
        <taxon>Brachionidae</taxon>
        <taxon>Brachionus</taxon>
    </lineage>
</organism>
<evidence type="ECO:0000313" key="3">
    <source>
        <dbReference type="Proteomes" id="UP000663879"/>
    </source>
</evidence>
<sequence>MNDSITINKSKFLAPDRYLEACPIRYECRSLFMYLMEMEYCPETENIEILLNYPEKNDVRYFSDEQKLQVFITDVKKFAFPYMKITSEDNSNRFNSSLVQFYTFVLTDANRIRQYGFCRSAQNGKHILCIVSYLPWYNVFINILNKISNIINEKD</sequence>
<dbReference type="InterPro" id="IPR005113">
    <property type="entry name" value="uDENN_dom"/>
</dbReference>
<dbReference type="AlphaFoldDB" id="A0A814D0X8"/>
<reference evidence="2" key="1">
    <citation type="submission" date="2021-02" db="EMBL/GenBank/DDBJ databases">
        <authorList>
            <person name="Nowell W R."/>
        </authorList>
    </citation>
    <scope>NUCLEOTIDE SEQUENCE</scope>
    <source>
        <strain evidence="2">Ploen Becks lab</strain>
    </source>
</reference>
<dbReference type="GO" id="GO:0032456">
    <property type="term" value="P:endocytic recycling"/>
    <property type="evidence" value="ECO:0007669"/>
    <property type="project" value="TreeGrafter"/>
</dbReference>
<comment type="caution">
    <text evidence="2">The sequence shown here is derived from an EMBL/GenBank/DDBJ whole genome shotgun (WGS) entry which is preliminary data.</text>
</comment>
<dbReference type="SMART" id="SM00800">
    <property type="entry name" value="uDENN"/>
    <property type="match status" value="1"/>
</dbReference>
<name>A0A814D0X8_9BILA</name>
<evidence type="ECO:0000313" key="2">
    <source>
        <dbReference type="EMBL" id="CAF0949392.1"/>
    </source>
</evidence>
<proteinExistence type="predicted"/>
<accession>A0A814D0X8</accession>